<accession>A0A7C2P1S9</accession>
<sequence length="378" mass="42711">MATYEFSRWDGSQAFSPQSADKLFDELSEYLMQYGDEVLDQLQDWEDEHPDVLDQLIKQGYIEKDGEGKYRVTPRGMRRVENKALEELFDIRRKDTLGRHDTEFRGPGQTVHEESKPYQYGDPVSNLNLHETLKNAISRQQGGPPIRITSDDLMVHETEYQTACATVVLLDMSGSMSRYGKYAAAKKVALALQALVRGKYQGDFLQVIGFYSSASPLTERELINSAPKPVSIFDPRVRLRINLDAPPRFVPQHFTNIHAGLQYARRVLRRQPAQNRQIICITDGEPTAHLDGRDLMLIYPPSEQTANITLAEARKCANEGIHVSSFALIEDYFYLGLVNFVERMAQVTGGIAAYCNASDLGNLVIDSFVGGRRVRRAM</sequence>
<dbReference type="SUPFAM" id="SSF53300">
    <property type="entry name" value="vWA-like"/>
    <property type="match status" value="1"/>
</dbReference>
<name>A0A7C2P1S9_9PLAN</name>
<dbReference type="AlphaFoldDB" id="A0A7C2P1S9"/>
<evidence type="ECO:0000313" key="3">
    <source>
        <dbReference type="EMBL" id="HEN16052.1"/>
    </source>
</evidence>
<dbReference type="Pfam" id="PF13519">
    <property type="entry name" value="VWA_2"/>
    <property type="match status" value="1"/>
</dbReference>
<comment type="caution">
    <text evidence="3">The sequence shown here is derived from an EMBL/GenBank/DDBJ whole genome shotgun (WGS) entry which is preliminary data.</text>
</comment>
<dbReference type="EMBL" id="DSOK01000316">
    <property type="protein sequence ID" value="HEN16052.1"/>
    <property type="molecule type" value="Genomic_DNA"/>
</dbReference>
<dbReference type="InterPro" id="IPR036465">
    <property type="entry name" value="vWFA_dom_sf"/>
</dbReference>
<protein>
    <submittedName>
        <fullName evidence="3">VWA domain-containing protein</fullName>
    </submittedName>
</protein>
<evidence type="ECO:0000256" key="1">
    <source>
        <dbReference type="SAM" id="MobiDB-lite"/>
    </source>
</evidence>
<feature type="domain" description="VWFA" evidence="2">
    <location>
        <begin position="163"/>
        <end position="365"/>
    </location>
</feature>
<evidence type="ECO:0000259" key="2">
    <source>
        <dbReference type="SMART" id="SM00327"/>
    </source>
</evidence>
<dbReference type="InterPro" id="IPR002035">
    <property type="entry name" value="VWF_A"/>
</dbReference>
<organism evidence="3">
    <name type="scientific">Schlesneria paludicola</name>
    <dbReference type="NCBI Taxonomy" id="360056"/>
    <lineage>
        <taxon>Bacteria</taxon>
        <taxon>Pseudomonadati</taxon>
        <taxon>Planctomycetota</taxon>
        <taxon>Planctomycetia</taxon>
        <taxon>Planctomycetales</taxon>
        <taxon>Planctomycetaceae</taxon>
        <taxon>Schlesneria</taxon>
    </lineage>
</organism>
<dbReference type="SMART" id="SM00327">
    <property type="entry name" value="VWA"/>
    <property type="match status" value="1"/>
</dbReference>
<feature type="region of interest" description="Disordered" evidence="1">
    <location>
        <begin position="99"/>
        <end position="120"/>
    </location>
</feature>
<reference evidence="3" key="1">
    <citation type="journal article" date="2020" name="mSystems">
        <title>Genome- and Community-Level Interaction Insights into Carbon Utilization and Element Cycling Functions of Hydrothermarchaeota in Hydrothermal Sediment.</title>
        <authorList>
            <person name="Zhou Z."/>
            <person name="Liu Y."/>
            <person name="Xu W."/>
            <person name="Pan J."/>
            <person name="Luo Z.H."/>
            <person name="Li M."/>
        </authorList>
    </citation>
    <scope>NUCLEOTIDE SEQUENCE [LARGE SCALE GENOMIC DNA]</scope>
    <source>
        <strain evidence="3">SpSt-339</strain>
    </source>
</reference>
<proteinExistence type="predicted"/>
<gene>
    <name evidence="3" type="ORF">ENQ76_11370</name>
</gene>
<dbReference type="Gene3D" id="3.40.50.410">
    <property type="entry name" value="von Willebrand factor, type A domain"/>
    <property type="match status" value="1"/>
</dbReference>